<dbReference type="InterPro" id="IPR050469">
    <property type="entry name" value="Diguanylate_Cyclase"/>
</dbReference>
<dbReference type="GO" id="GO:0043709">
    <property type="term" value="P:cell adhesion involved in single-species biofilm formation"/>
    <property type="evidence" value="ECO:0007669"/>
    <property type="project" value="TreeGrafter"/>
</dbReference>
<dbReference type="SUPFAM" id="SSF55073">
    <property type="entry name" value="Nucleotide cyclase"/>
    <property type="match status" value="1"/>
</dbReference>
<dbReference type="Gene3D" id="3.30.450.40">
    <property type="match status" value="1"/>
</dbReference>
<evidence type="ECO:0000313" key="2">
    <source>
        <dbReference type="Proteomes" id="UP000287394"/>
    </source>
</evidence>
<evidence type="ECO:0000313" key="1">
    <source>
        <dbReference type="EMBL" id="BDI30350.1"/>
    </source>
</evidence>
<dbReference type="OrthoDB" id="9812358at2"/>
<dbReference type="AlphaFoldDB" id="A0A402CVC8"/>
<name>A0A402CVC8_9BACT</name>
<dbReference type="KEGG" id="ccot:CCAX7_24010"/>
<dbReference type="RefSeq" id="WP_119321310.1">
    <property type="nucleotide sequence ID" value="NZ_AP025739.1"/>
</dbReference>
<proteinExistence type="predicted"/>
<dbReference type="GO" id="GO:1902201">
    <property type="term" value="P:negative regulation of bacterial-type flagellum-dependent cell motility"/>
    <property type="evidence" value="ECO:0007669"/>
    <property type="project" value="TreeGrafter"/>
</dbReference>
<accession>A0A402CVC8</accession>
<dbReference type="InterPro" id="IPR000160">
    <property type="entry name" value="GGDEF_dom"/>
</dbReference>
<dbReference type="Pfam" id="PF00990">
    <property type="entry name" value="GGDEF"/>
    <property type="match status" value="1"/>
</dbReference>
<dbReference type="Pfam" id="PF01590">
    <property type="entry name" value="GAF"/>
    <property type="match status" value="1"/>
</dbReference>
<organism evidence="1 2">
    <name type="scientific">Capsulimonas corticalis</name>
    <dbReference type="NCBI Taxonomy" id="2219043"/>
    <lineage>
        <taxon>Bacteria</taxon>
        <taxon>Bacillati</taxon>
        <taxon>Armatimonadota</taxon>
        <taxon>Armatimonadia</taxon>
        <taxon>Capsulimonadales</taxon>
        <taxon>Capsulimonadaceae</taxon>
        <taxon>Capsulimonas</taxon>
    </lineage>
</organism>
<dbReference type="InterPro" id="IPR029016">
    <property type="entry name" value="GAF-like_dom_sf"/>
</dbReference>
<gene>
    <name evidence="1" type="ORF">CCAX7_24010</name>
</gene>
<dbReference type="InterPro" id="IPR043128">
    <property type="entry name" value="Rev_trsase/Diguanyl_cyclase"/>
</dbReference>
<dbReference type="Proteomes" id="UP000287394">
    <property type="component" value="Chromosome"/>
</dbReference>
<dbReference type="PANTHER" id="PTHR45138:SF9">
    <property type="entry name" value="DIGUANYLATE CYCLASE DGCM-RELATED"/>
    <property type="match status" value="1"/>
</dbReference>
<dbReference type="PROSITE" id="PS50887">
    <property type="entry name" value="GGDEF"/>
    <property type="match status" value="1"/>
</dbReference>
<dbReference type="GO" id="GO:0052621">
    <property type="term" value="F:diguanylate cyclase activity"/>
    <property type="evidence" value="ECO:0007669"/>
    <property type="project" value="TreeGrafter"/>
</dbReference>
<dbReference type="FunFam" id="3.30.70.270:FF:000001">
    <property type="entry name" value="Diguanylate cyclase domain protein"/>
    <property type="match status" value="1"/>
</dbReference>
<reference evidence="1 2" key="1">
    <citation type="journal article" date="2019" name="Int. J. Syst. Evol. Microbiol.">
        <title>Capsulimonas corticalis gen. nov., sp. nov., an aerobic capsulated bacterium, of a novel bacterial order, Capsulimonadales ord. nov., of the class Armatimonadia of the phylum Armatimonadetes.</title>
        <authorList>
            <person name="Li J."/>
            <person name="Kudo C."/>
            <person name="Tonouchi A."/>
        </authorList>
    </citation>
    <scope>NUCLEOTIDE SEQUENCE [LARGE SCALE GENOMIC DNA]</scope>
    <source>
        <strain evidence="1 2">AX-7</strain>
    </source>
</reference>
<dbReference type="EMBL" id="AP025739">
    <property type="protein sequence ID" value="BDI30350.1"/>
    <property type="molecule type" value="Genomic_DNA"/>
</dbReference>
<dbReference type="SUPFAM" id="SSF55781">
    <property type="entry name" value="GAF domain-like"/>
    <property type="match status" value="1"/>
</dbReference>
<dbReference type="NCBIfam" id="TIGR00254">
    <property type="entry name" value="GGDEF"/>
    <property type="match status" value="1"/>
</dbReference>
<dbReference type="InterPro" id="IPR003018">
    <property type="entry name" value="GAF"/>
</dbReference>
<dbReference type="Gene3D" id="3.30.70.270">
    <property type="match status" value="1"/>
</dbReference>
<sequence>MNDASRTQPIIECPFLQTEGTDGVDHLVRLAADVCKAPMAGLALVESGRVLWRSGVGMGGGESAFCLRALSQDAPLTIGNACEDAHFHDHPWVVGEPHVRAFIGAPLLALDGKPHGVLCIWDTHPRSFSESDIRAVAGLGRALTAHLDLLSHTAALESRLIRYGEDEALLQDQINWINNYGRDLEVRAARLEAINARLEALAKLDGMTGLKNHRAFQERLETEFQRAARYSMPLSLLLLDVDHFKSFNDSYGHLAGDEVLKALAQVLQESARGLDFVARYGGEEFVMILPHADHLGAIGIGERMRTGIEAAAWPNRPITASIGVATLTRGMERPSDLIAQADRALYASKANGRNLVTHAKNLVEE</sequence>
<protein>
    <submittedName>
        <fullName evidence="1">GGDEF domain-containing protein</fullName>
    </submittedName>
</protein>
<dbReference type="InterPro" id="IPR029787">
    <property type="entry name" value="Nucleotide_cyclase"/>
</dbReference>
<dbReference type="SMART" id="SM00267">
    <property type="entry name" value="GGDEF"/>
    <property type="match status" value="1"/>
</dbReference>
<dbReference type="CDD" id="cd01949">
    <property type="entry name" value="GGDEF"/>
    <property type="match status" value="1"/>
</dbReference>
<keyword evidence="2" id="KW-1185">Reference proteome</keyword>
<dbReference type="GO" id="GO:0005886">
    <property type="term" value="C:plasma membrane"/>
    <property type="evidence" value="ECO:0007669"/>
    <property type="project" value="TreeGrafter"/>
</dbReference>
<dbReference type="PANTHER" id="PTHR45138">
    <property type="entry name" value="REGULATORY COMPONENTS OF SENSORY TRANSDUCTION SYSTEM"/>
    <property type="match status" value="1"/>
</dbReference>